<proteinExistence type="predicted"/>
<organism evidence="3 4">
    <name type="scientific">Mycena metata</name>
    <dbReference type="NCBI Taxonomy" id="1033252"/>
    <lineage>
        <taxon>Eukaryota</taxon>
        <taxon>Fungi</taxon>
        <taxon>Dikarya</taxon>
        <taxon>Basidiomycota</taxon>
        <taxon>Agaricomycotina</taxon>
        <taxon>Agaricomycetes</taxon>
        <taxon>Agaricomycetidae</taxon>
        <taxon>Agaricales</taxon>
        <taxon>Marasmiineae</taxon>
        <taxon>Mycenaceae</taxon>
        <taxon>Mycena</taxon>
    </lineage>
</organism>
<protein>
    <submittedName>
        <fullName evidence="3">Uncharacterized protein</fullName>
    </submittedName>
</protein>
<keyword evidence="4" id="KW-1185">Reference proteome</keyword>
<evidence type="ECO:0000256" key="1">
    <source>
        <dbReference type="SAM" id="MobiDB-lite"/>
    </source>
</evidence>
<comment type="caution">
    <text evidence="3">The sequence shown here is derived from an EMBL/GenBank/DDBJ whole genome shotgun (WGS) entry which is preliminary data.</text>
</comment>
<keyword evidence="2" id="KW-0812">Transmembrane</keyword>
<evidence type="ECO:0000313" key="4">
    <source>
        <dbReference type="Proteomes" id="UP001215598"/>
    </source>
</evidence>
<evidence type="ECO:0000313" key="3">
    <source>
        <dbReference type="EMBL" id="KAJ7719127.1"/>
    </source>
</evidence>
<feature type="compositionally biased region" description="Gly residues" evidence="1">
    <location>
        <begin position="207"/>
        <end position="222"/>
    </location>
</feature>
<accession>A0AAD7HFR1</accession>
<sequence>MAIATMLGLRLRSASNLNSPAPDRTSSFASLVFPTADSTEPTSVKADVAKTVIEWLFVVIAVVLIACLLLRKILASRASSTFARDSIASDTRDRHLSLVSMAIDPCYVYSYGYIPDVRLPIPTPTYPRPTHRLPYPVAIATSSTARRTRAADIDAYGRRAHEDVELVLGDKDILPVYDGLGRPPKYTITTPPPAAAEAAVAPEAEGTGSGRAGSGGGVGDDGNGGERVVEEVRAELPQTTSTTHGAENVHR</sequence>
<keyword evidence="2" id="KW-0472">Membrane</keyword>
<reference evidence="3" key="1">
    <citation type="submission" date="2023-03" db="EMBL/GenBank/DDBJ databases">
        <title>Massive genome expansion in bonnet fungi (Mycena s.s.) driven by repeated elements and novel gene families across ecological guilds.</title>
        <authorList>
            <consortium name="Lawrence Berkeley National Laboratory"/>
            <person name="Harder C.B."/>
            <person name="Miyauchi S."/>
            <person name="Viragh M."/>
            <person name="Kuo A."/>
            <person name="Thoen E."/>
            <person name="Andreopoulos B."/>
            <person name="Lu D."/>
            <person name="Skrede I."/>
            <person name="Drula E."/>
            <person name="Henrissat B."/>
            <person name="Morin E."/>
            <person name="Kohler A."/>
            <person name="Barry K."/>
            <person name="LaButti K."/>
            <person name="Morin E."/>
            <person name="Salamov A."/>
            <person name="Lipzen A."/>
            <person name="Mereny Z."/>
            <person name="Hegedus B."/>
            <person name="Baldrian P."/>
            <person name="Stursova M."/>
            <person name="Weitz H."/>
            <person name="Taylor A."/>
            <person name="Grigoriev I.V."/>
            <person name="Nagy L.G."/>
            <person name="Martin F."/>
            <person name="Kauserud H."/>
        </authorList>
    </citation>
    <scope>NUCLEOTIDE SEQUENCE</scope>
    <source>
        <strain evidence="3">CBHHK182m</strain>
    </source>
</reference>
<feature type="region of interest" description="Disordered" evidence="1">
    <location>
        <begin position="189"/>
        <end position="251"/>
    </location>
</feature>
<feature type="transmembrane region" description="Helical" evidence="2">
    <location>
        <begin position="52"/>
        <end position="70"/>
    </location>
</feature>
<evidence type="ECO:0000256" key="2">
    <source>
        <dbReference type="SAM" id="Phobius"/>
    </source>
</evidence>
<keyword evidence="2" id="KW-1133">Transmembrane helix</keyword>
<dbReference type="Proteomes" id="UP001215598">
    <property type="component" value="Unassembled WGS sequence"/>
</dbReference>
<dbReference type="AlphaFoldDB" id="A0AAD7HFR1"/>
<dbReference type="EMBL" id="JARKIB010000256">
    <property type="protein sequence ID" value="KAJ7719127.1"/>
    <property type="molecule type" value="Genomic_DNA"/>
</dbReference>
<name>A0AAD7HFR1_9AGAR</name>
<gene>
    <name evidence="3" type="ORF">B0H16DRAFT_1739597</name>
</gene>
<feature type="compositionally biased region" description="Low complexity" evidence="1">
    <location>
        <begin position="195"/>
        <end position="206"/>
    </location>
</feature>